<sequence length="527" mass="59060">MSLPDLPLELWLEIASHVKEEDTVGALKPFIGVSRTVFEFVMEKKYDKVCLDGRAGTTRILSRLREYPLIAKRVLHLVVDPMVLRNLDWGNVTNGIPAKGRVRKLPWTRRASVNNPPSFIFNATSSKMYETMQTIIQAIHSCSNLREVSVLVDRHPDLTASKYLFFLDLLWENLALFPNLQRVCINTTGVVTNAHLVTQHPLVVIEPSSGNDYFGLSYATLHVSTTSARLNPYFLYDWPLACKCLLPFLVTAGQHLTTLSIVSEDEDLGPVFAGLSAIPNLRTFELVAAYSLKTFSRLRQPLTIFLQQLSPSLEKLVIKPIGKTTTTQSPSTNIAYSGWLSDDGEGEAVISSFNQLIMPRLSALHIGLPEAPRLEGESETYALIPDLYHVAPMLTELVITEVKLTIEELVGILDGLAIQDGEIILQKLSYTCHELVPRTFDILSRKLPRLNSLVIEYDKLFASDGVDRVDEFIAIMHTRRYFSWPIRYLRLSQPCRHGAGHPSEELMKAIGSAISPDVLLDSKRCCC</sequence>
<evidence type="ECO:0000313" key="2">
    <source>
        <dbReference type="Proteomes" id="UP000521872"/>
    </source>
</evidence>
<dbReference type="Proteomes" id="UP000521872">
    <property type="component" value="Unassembled WGS sequence"/>
</dbReference>
<gene>
    <name evidence="1" type="ORF">D9613_009219</name>
</gene>
<dbReference type="AlphaFoldDB" id="A0A8H4R372"/>
<proteinExistence type="predicted"/>
<dbReference type="EMBL" id="JAACJL010000002">
    <property type="protein sequence ID" value="KAF4622609.1"/>
    <property type="molecule type" value="Genomic_DNA"/>
</dbReference>
<organism evidence="1 2">
    <name type="scientific">Agrocybe pediades</name>
    <dbReference type="NCBI Taxonomy" id="84607"/>
    <lineage>
        <taxon>Eukaryota</taxon>
        <taxon>Fungi</taxon>
        <taxon>Dikarya</taxon>
        <taxon>Basidiomycota</taxon>
        <taxon>Agaricomycotina</taxon>
        <taxon>Agaricomycetes</taxon>
        <taxon>Agaricomycetidae</taxon>
        <taxon>Agaricales</taxon>
        <taxon>Agaricineae</taxon>
        <taxon>Strophariaceae</taxon>
        <taxon>Agrocybe</taxon>
    </lineage>
</organism>
<protein>
    <submittedName>
        <fullName evidence="1">Uncharacterized protein</fullName>
    </submittedName>
</protein>
<name>A0A8H4R372_9AGAR</name>
<keyword evidence="2" id="KW-1185">Reference proteome</keyword>
<evidence type="ECO:0000313" key="1">
    <source>
        <dbReference type="EMBL" id="KAF4622609.1"/>
    </source>
</evidence>
<reference evidence="1 2" key="1">
    <citation type="submission" date="2019-12" db="EMBL/GenBank/DDBJ databases">
        <authorList>
            <person name="Floudas D."/>
            <person name="Bentzer J."/>
            <person name="Ahren D."/>
            <person name="Johansson T."/>
            <person name="Persson P."/>
            <person name="Tunlid A."/>
        </authorList>
    </citation>
    <scope>NUCLEOTIDE SEQUENCE [LARGE SCALE GENOMIC DNA]</scope>
    <source>
        <strain evidence="1 2">CBS 102.39</strain>
    </source>
</reference>
<accession>A0A8H4R372</accession>
<comment type="caution">
    <text evidence="1">The sequence shown here is derived from an EMBL/GenBank/DDBJ whole genome shotgun (WGS) entry which is preliminary data.</text>
</comment>